<dbReference type="EMBL" id="FRFE01000025">
    <property type="protein sequence ID" value="SHO51451.1"/>
    <property type="molecule type" value="Genomic_DNA"/>
</dbReference>
<accession>A0A1M7YFT9</accession>
<dbReference type="PANTHER" id="PTHR43174:SF1">
    <property type="entry name" value="UDP-N-ACETYLGLUCOSAMINE 2-EPIMERASE"/>
    <property type="match status" value="1"/>
</dbReference>
<keyword evidence="4" id="KW-1185">Reference proteome</keyword>
<evidence type="ECO:0000259" key="2">
    <source>
        <dbReference type="Pfam" id="PF02350"/>
    </source>
</evidence>
<sequence>MKLLSVAGARPNFMKLAAIAWAVDNFNNTISPDNCAIQHVIVHTGQHYDKKMSQTFFDDLAIPKPDINLEVGSGSHAVQTAEIMKKFEPVLLAEQPDVLLVVGDVNSTIACSLVAAKIEYPANSNRRRPLIVHVEAGLRSFDPDMPEEINRILTDSISDLLFVTEESGINNLRHSGVPDEKIHMVGNVMIDTLQRHLKKARLSDIREQLALPERYGIVTLHRPSNVDTQETLEPLLSAIHTISQDIPLIFPIHPRTLKHIELFGLTSLVNWSTYPDDELQHDHSSAGSNSGVFIMPPLGYLDFLSLVEKASLVITDSGGIQEETTYLQIPCMTLRHNTERPITVTIGSNYLLGTSPEKILETASSILKGSAKTGSIPDKWDGMAGTRVVDIIYHEYLAQKNNNSIEQVRV</sequence>
<dbReference type="RefSeq" id="WP_073615450.1">
    <property type="nucleotide sequence ID" value="NZ_FRFE01000025.1"/>
</dbReference>
<dbReference type="AlphaFoldDB" id="A0A1M7YFT9"/>
<dbReference type="OrthoDB" id="9803238at2"/>
<evidence type="ECO:0000313" key="3">
    <source>
        <dbReference type="EMBL" id="SHO51451.1"/>
    </source>
</evidence>
<dbReference type="InterPro" id="IPR003331">
    <property type="entry name" value="UDP_GlcNAc_Epimerase_2_dom"/>
</dbReference>
<dbReference type="STRING" id="1121416.SAMN02745220_04016"/>
<evidence type="ECO:0000256" key="1">
    <source>
        <dbReference type="RuleBase" id="RU003513"/>
    </source>
</evidence>
<organism evidence="3 4">
    <name type="scientific">Desulfopila aestuarii DSM 18488</name>
    <dbReference type="NCBI Taxonomy" id="1121416"/>
    <lineage>
        <taxon>Bacteria</taxon>
        <taxon>Pseudomonadati</taxon>
        <taxon>Thermodesulfobacteriota</taxon>
        <taxon>Desulfobulbia</taxon>
        <taxon>Desulfobulbales</taxon>
        <taxon>Desulfocapsaceae</taxon>
        <taxon>Desulfopila</taxon>
    </lineage>
</organism>
<dbReference type="Proteomes" id="UP000184603">
    <property type="component" value="Unassembled WGS sequence"/>
</dbReference>
<keyword evidence="1" id="KW-0413">Isomerase</keyword>
<dbReference type="Pfam" id="PF02350">
    <property type="entry name" value="Epimerase_2"/>
    <property type="match status" value="1"/>
</dbReference>
<dbReference type="InterPro" id="IPR029767">
    <property type="entry name" value="WecB-like"/>
</dbReference>
<protein>
    <submittedName>
        <fullName evidence="3">UDP-N-acetylglucosamine 2-epimerase (Non-hydrolysing)</fullName>
    </submittedName>
</protein>
<dbReference type="NCBIfam" id="TIGR00236">
    <property type="entry name" value="wecB"/>
    <property type="match status" value="1"/>
</dbReference>
<dbReference type="GO" id="GO:0016853">
    <property type="term" value="F:isomerase activity"/>
    <property type="evidence" value="ECO:0007669"/>
    <property type="project" value="UniProtKB-KW"/>
</dbReference>
<dbReference type="CDD" id="cd03786">
    <property type="entry name" value="GTB_UDP-GlcNAc_2-Epimerase"/>
    <property type="match status" value="1"/>
</dbReference>
<comment type="similarity">
    <text evidence="1">Belongs to the UDP-N-acetylglucosamine 2-epimerase family.</text>
</comment>
<feature type="domain" description="UDP-N-acetylglucosamine 2-epimerase" evidence="2">
    <location>
        <begin position="36"/>
        <end position="392"/>
    </location>
</feature>
<name>A0A1M7YFT9_9BACT</name>
<gene>
    <name evidence="3" type="ORF">SAMN02745220_04016</name>
</gene>
<evidence type="ECO:0000313" key="4">
    <source>
        <dbReference type="Proteomes" id="UP000184603"/>
    </source>
</evidence>
<dbReference type="Gene3D" id="3.40.50.2000">
    <property type="entry name" value="Glycogen Phosphorylase B"/>
    <property type="match status" value="2"/>
</dbReference>
<reference evidence="3 4" key="1">
    <citation type="submission" date="2016-12" db="EMBL/GenBank/DDBJ databases">
        <authorList>
            <person name="Song W.-J."/>
            <person name="Kurnit D.M."/>
        </authorList>
    </citation>
    <scope>NUCLEOTIDE SEQUENCE [LARGE SCALE GENOMIC DNA]</scope>
    <source>
        <strain evidence="3 4">DSM 18488</strain>
    </source>
</reference>
<proteinExistence type="inferred from homology"/>
<dbReference type="SUPFAM" id="SSF53756">
    <property type="entry name" value="UDP-Glycosyltransferase/glycogen phosphorylase"/>
    <property type="match status" value="1"/>
</dbReference>
<dbReference type="PANTHER" id="PTHR43174">
    <property type="entry name" value="UDP-N-ACETYLGLUCOSAMINE 2-EPIMERASE"/>
    <property type="match status" value="1"/>
</dbReference>